<reference evidence="4 5" key="1">
    <citation type="journal article" date="2015" name="Genome Announc.">
        <title>Expanding the biotechnology potential of lactobacilli through comparative genomics of 213 strains and associated genera.</title>
        <authorList>
            <person name="Sun Z."/>
            <person name="Harris H.M."/>
            <person name="McCann A."/>
            <person name="Guo C."/>
            <person name="Argimon S."/>
            <person name="Zhang W."/>
            <person name="Yang X."/>
            <person name="Jeffery I.B."/>
            <person name="Cooney J.C."/>
            <person name="Kagawa T.F."/>
            <person name="Liu W."/>
            <person name="Song Y."/>
            <person name="Salvetti E."/>
            <person name="Wrobel A."/>
            <person name="Rasinkangas P."/>
            <person name="Parkhill J."/>
            <person name="Rea M.C."/>
            <person name="O'Sullivan O."/>
            <person name="Ritari J."/>
            <person name="Douillard F.P."/>
            <person name="Paul Ross R."/>
            <person name="Yang R."/>
            <person name="Briner A.E."/>
            <person name="Felis G.E."/>
            <person name="de Vos W.M."/>
            <person name="Barrangou R."/>
            <person name="Klaenhammer T.R."/>
            <person name="Caufield P.W."/>
            <person name="Cui Y."/>
            <person name="Zhang H."/>
            <person name="O'Toole P.W."/>
        </authorList>
    </citation>
    <scope>NUCLEOTIDE SEQUENCE [LARGE SCALE GENOMIC DNA]</scope>
    <source>
        <strain evidence="4 5">DSM 20253</strain>
    </source>
</reference>
<dbReference type="Proteomes" id="UP000051638">
    <property type="component" value="Unassembled WGS sequence"/>
</dbReference>
<accession>A0A0R2D0Y3</accession>
<dbReference type="EMBL" id="AYYI01000039">
    <property type="protein sequence ID" value="KRM97623.1"/>
    <property type="molecule type" value="Genomic_DNA"/>
</dbReference>
<sequence length="353" mass="39901">MSEKLTMAVIGFGKSATRYHLPYIMQRKNIQVKWIYAHHLNKRPETQKAYEQHGITFTDQIDTILTDPAVQLLTICLPPSLHFEFAKRGLTAGKNVLVEKPFTETVTEAKTLFELAATKHLLVMPYQNRRFDGEFLALKQVLQTGYLGEPLELESHFDHYRPDPQIKHGAAIDGTFYGLGSHLIDQVVALFGRPQQVSYDIRAQQNPVSTVDDYYDVDLFYDNFKAIVKSSFLVAQPYPRFILHGTQGSFVKYGIDQQENDLKAGITPAATDFGLDSPKFYGELTYQNANGDWINKQLRTPRGDYGRVYDGLYASIIQGKAPLVTREQALTDLEILTAGIKQASPSIYRLATQ</sequence>
<proteinExistence type="inferred from homology"/>
<dbReference type="RefSeq" id="WP_057874079.1">
    <property type="nucleotide sequence ID" value="NZ_AYYI01000039.1"/>
</dbReference>
<evidence type="ECO:0000259" key="2">
    <source>
        <dbReference type="Pfam" id="PF01408"/>
    </source>
</evidence>
<gene>
    <name evidence="4" type="ORF">FC24_GL001526</name>
</gene>
<evidence type="ECO:0000259" key="3">
    <source>
        <dbReference type="Pfam" id="PF02894"/>
    </source>
</evidence>
<dbReference type="GO" id="GO:0000166">
    <property type="term" value="F:nucleotide binding"/>
    <property type="evidence" value="ECO:0007669"/>
    <property type="project" value="InterPro"/>
</dbReference>
<dbReference type="STRING" id="1423796.FC24_GL001526"/>
<dbReference type="NCBIfam" id="NF007574">
    <property type="entry name" value="PRK10206.1"/>
    <property type="match status" value="1"/>
</dbReference>
<evidence type="ECO:0000313" key="4">
    <source>
        <dbReference type="EMBL" id="KRM97623.1"/>
    </source>
</evidence>
<keyword evidence="5" id="KW-1185">Reference proteome</keyword>
<protein>
    <submittedName>
        <fullName evidence="4">Dehydrogenase related protein</fullName>
    </submittedName>
</protein>
<dbReference type="Gene3D" id="3.40.50.720">
    <property type="entry name" value="NAD(P)-binding Rossmann-like Domain"/>
    <property type="match status" value="1"/>
</dbReference>
<dbReference type="SUPFAM" id="SSF51735">
    <property type="entry name" value="NAD(P)-binding Rossmann-fold domains"/>
    <property type="match status" value="1"/>
</dbReference>
<feature type="domain" description="Gfo/Idh/MocA-like oxidoreductase N-terminal" evidence="2">
    <location>
        <begin position="6"/>
        <end position="125"/>
    </location>
</feature>
<dbReference type="InterPro" id="IPR000683">
    <property type="entry name" value="Gfo/Idh/MocA-like_OxRdtase_N"/>
</dbReference>
<dbReference type="PANTHER" id="PTHR43708">
    <property type="entry name" value="CONSERVED EXPRESSED OXIDOREDUCTASE (EUROFUNG)"/>
    <property type="match status" value="1"/>
</dbReference>
<dbReference type="PANTHER" id="PTHR43708:SF7">
    <property type="entry name" value="OXIDOREDUCTASE"/>
    <property type="match status" value="1"/>
</dbReference>
<dbReference type="Gene3D" id="3.30.360.10">
    <property type="entry name" value="Dihydrodipicolinate Reductase, domain 2"/>
    <property type="match status" value="1"/>
</dbReference>
<dbReference type="AlphaFoldDB" id="A0A0R2D0Y3"/>
<evidence type="ECO:0000313" key="5">
    <source>
        <dbReference type="Proteomes" id="UP000051638"/>
    </source>
</evidence>
<feature type="domain" description="Gfo/Idh/MocA-like oxidoreductase C-terminal" evidence="3">
    <location>
        <begin position="139"/>
        <end position="345"/>
    </location>
</feature>
<comment type="caution">
    <text evidence="4">The sequence shown here is derived from an EMBL/GenBank/DDBJ whole genome shotgun (WGS) entry which is preliminary data.</text>
</comment>
<dbReference type="InterPro" id="IPR004104">
    <property type="entry name" value="Gfo/Idh/MocA-like_OxRdtase_C"/>
</dbReference>
<dbReference type="Pfam" id="PF01408">
    <property type="entry name" value="GFO_IDH_MocA"/>
    <property type="match status" value="1"/>
</dbReference>
<dbReference type="Pfam" id="PF02894">
    <property type="entry name" value="GFO_IDH_MocA_C"/>
    <property type="match status" value="1"/>
</dbReference>
<comment type="similarity">
    <text evidence="1">Belongs to the Gfo/Idh/MocA family.</text>
</comment>
<organism evidence="4 5">
    <name type="scientific">Loigolactobacillus rennini DSM 20253</name>
    <dbReference type="NCBI Taxonomy" id="1423796"/>
    <lineage>
        <taxon>Bacteria</taxon>
        <taxon>Bacillati</taxon>
        <taxon>Bacillota</taxon>
        <taxon>Bacilli</taxon>
        <taxon>Lactobacillales</taxon>
        <taxon>Lactobacillaceae</taxon>
        <taxon>Loigolactobacillus</taxon>
    </lineage>
</organism>
<dbReference type="InterPro" id="IPR051317">
    <property type="entry name" value="Gfo/Idh/MocA_oxidoreduct"/>
</dbReference>
<dbReference type="OrthoDB" id="9815825at2"/>
<name>A0A0R2D0Y3_9LACO</name>
<dbReference type="PATRIC" id="fig|1423796.3.peg.1553"/>
<evidence type="ECO:0000256" key="1">
    <source>
        <dbReference type="ARBA" id="ARBA00010928"/>
    </source>
</evidence>
<dbReference type="InterPro" id="IPR036291">
    <property type="entry name" value="NAD(P)-bd_dom_sf"/>
</dbReference>